<feature type="repeat" description="ANK" evidence="6">
    <location>
        <begin position="98"/>
        <end position="125"/>
    </location>
</feature>
<dbReference type="GO" id="GO:0016020">
    <property type="term" value="C:membrane"/>
    <property type="evidence" value="ECO:0007669"/>
    <property type="project" value="UniProtKB-SubCell"/>
</dbReference>
<dbReference type="EMBL" id="CADCXV010000846">
    <property type="protein sequence ID" value="CAB0037144.1"/>
    <property type="molecule type" value="Genomic_DNA"/>
</dbReference>
<dbReference type="InterPro" id="IPR002110">
    <property type="entry name" value="Ankyrin_rpt"/>
</dbReference>
<evidence type="ECO:0000256" key="3">
    <source>
        <dbReference type="ARBA" id="ARBA00022692"/>
    </source>
</evidence>
<feature type="transmembrane region" description="Helical" evidence="7">
    <location>
        <begin position="756"/>
        <end position="777"/>
    </location>
</feature>
<dbReference type="InterPro" id="IPR024989">
    <property type="entry name" value="MFS_assoc_dom"/>
</dbReference>
<evidence type="ECO:0000313" key="10">
    <source>
        <dbReference type="Proteomes" id="UP000479190"/>
    </source>
</evidence>
<accession>A0A6H5IG70</accession>
<keyword evidence="4 7" id="KW-1133">Transmembrane helix</keyword>
<dbReference type="SMART" id="SM00248">
    <property type="entry name" value="ANK"/>
    <property type="match status" value="3"/>
</dbReference>
<dbReference type="AlphaFoldDB" id="A0A6H5IG70"/>
<evidence type="ECO:0000256" key="6">
    <source>
        <dbReference type="PROSITE-ProRule" id="PRU00023"/>
    </source>
</evidence>
<dbReference type="PANTHER" id="PTHR16172:SF27">
    <property type="entry name" value="FI19426P1"/>
    <property type="match status" value="1"/>
</dbReference>
<feature type="transmembrane region" description="Helical" evidence="7">
    <location>
        <begin position="434"/>
        <end position="453"/>
    </location>
</feature>
<evidence type="ECO:0000256" key="7">
    <source>
        <dbReference type="SAM" id="Phobius"/>
    </source>
</evidence>
<dbReference type="Pfam" id="PF12796">
    <property type="entry name" value="Ank_2"/>
    <property type="match status" value="1"/>
</dbReference>
<keyword evidence="3 7" id="KW-0812">Transmembrane</keyword>
<dbReference type="PROSITE" id="PS50088">
    <property type="entry name" value="ANK_REPEAT"/>
    <property type="match status" value="1"/>
</dbReference>
<keyword evidence="6" id="KW-0040">ANK repeat</keyword>
<dbReference type="PANTHER" id="PTHR16172">
    <property type="entry name" value="MAJOR FACILITATOR SUPERFAMILY DOMAIN-CONTAINING PROTEIN 6-LIKE"/>
    <property type="match status" value="1"/>
</dbReference>
<dbReference type="Gene3D" id="1.20.1250.20">
    <property type="entry name" value="MFS general substrate transporter like domains"/>
    <property type="match status" value="2"/>
</dbReference>
<keyword evidence="10" id="KW-1185">Reference proteome</keyword>
<feature type="domain" description="Major facilitator superfamily associated" evidence="8">
    <location>
        <begin position="337"/>
        <end position="989"/>
    </location>
</feature>
<comment type="similarity">
    <text evidence="2">Belongs to the major facilitator superfamily. MFSD6 family.</text>
</comment>
<evidence type="ECO:0000256" key="5">
    <source>
        <dbReference type="ARBA" id="ARBA00023136"/>
    </source>
</evidence>
<feature type="transmembrane region" description="Helical" evidence="7">
    <location>
        <begin position="717"/>
        <end position="744"/>
    </location>
</feature>
<evidence type="ECO:0000259" key="8">
    <source>
        <dbReference type="Pfam" id="PF12832"/>
    </source>
</evidence>
<keyword evidence="5 7" id="KW-0472">Membrane</keyword>
<gene>
    <name evidence="9" type="ORF">TBRA_LOCUS8981</name>
</gene>
<feature type="transmembrane region" description="Helical" evidence="7">
    <location>
        <begin position="1005"/>
        <end position="1028"/>
    </location>
</feature>
<feature type="transmembrane region" description="Helical" evidence="7">
    <location>
        <begin position="878"/>
        <end position="896"/>
    </location>
</feature>
<dbReference type="OrthoDB" id="6414167at2759"/>
<evidence type="ECO:0000256" key="4">
    <source>
        <dbReference type="ARBA" id="ARBA00022989"/>
    </source>
</evidence>
<dbReference type="PROSITE" id="PS50297">
    <property type="entry name" value="ANK_REP_REGION"/>
    <property type="match status" value="1"/>
</dbReference>
<evidence type="ECO:0000256" key="2">
    <source>
        <dbReference type="ARBA" id="ARBA00005241"/>
    </source>
</evidence>
<feature type="transmembrane region" description="Helical" evidence="7">
    <location>
        <begin position="845"/>
        <end position="866"/>
    </location>
</feature>
<name>A0A6H5IG70_9HYME</name>
<feature type="transmembrane region" description="Helical" evidence="7">
    <location>
        <begin position="931"/>
        <end position="956"/>
    </location>
</feature>
<evidence type="ECO:0000256" key="1">
    <source>
        <dbReference type="ARBA" id="ARBA00004141"/>
    </source>
</evidence>
<sequence length="1081" mass="120530">MLLRKGANPNSTNSEKSTPMHLICKKFEEYNHSNIKFWIKLLLKNGANPNLPDENGFTPLHVLCQYCLVEDFEMIKTYFELHEEKCNWRIEVDARDKNDRTPLQWAVGSHLPEMVKFLLERGADLRIFVFPTESHFDESRFGAIYDKDWVRHRLNLAISILFIVELLQNRSYEMKQSDATTIMTIFNKWGLYEEPENVDERWYVSDEKFVKKANKIMNNSSRILLSSVSAVQNRIFVHSPCTRGAARMDFEARKASASGCSCTYSARLRQLATRIKYDGNARLVDSSKSTRAISLAKYHISQYRSTTDASTGACGGEDSTTTNRGLNAQRKVVEASLLSLKCLLFFFFGGLGCLLPFLPLHMLAVGLDPREIRTISMIAPTVAVLGPLIAGPLADRVAAATRRAGSSPPSAVIVGNVESSLRRRGGGDDQSGRYLRVMIACCCVFSALFYSLLLTVPSVQRIVLPAEQRPGVKFSCDARGAVVHQERCRNDQHLGCHRWSNDVDEDDESLQVGRLRLKQCEYACYPPDERRRRGKFPPAQADHVGLDGHDEYEHPSVSADVLQDEGFRQRPIKDDDEFNVIPLETTPNSRYTVAQKRASRKSKRHVVKDAPQVCYKDKRNNRSVCHVFTDSKKSLLVDATLRQATNPEDTEDWCVYPVAQHFDCTVPQAYEIAARSANQSCVVECSIDNPYDTEYGETSVLSESQCGQVIGNEQLTFWMYLAIRSLADIFPMAGLTLVQAAVVLATRETACGRGDVGRQLAFGSAGFALFGALAGYLASLTGTGSSMAYYAPLTLHGLLATIAACVALSADSMPLAPPDWWWHTRGSGGGGVLPMSNVRRYGGEAAALFVVLLLAGTLWSTIDMYLPIHLLHLRGNELTIGIAMTVGAVPAILFLWKSERLVDYCGHSNLLIIAFVFYIVRFTGLSLVTDIWWTLLVESLELFTLSILWVTAMLYFRHLIPRQMTTSGQALPVIAHFCIGRAIGSIISACVDKVNRDDEVVAMRYIYQCLAIASAVIATLYFAMYHAVLKPRCHHAQSAQQQNGQRNHTPSIVQAMNGNGSYTPLKVYHNGSNGRKGNFRY</sequence>
<reference evidence="9 10" key="1">
    <citation type="submission" date="2020-02" db="EMBL/GenBank/DDBJ databases">
        <authorList>
            <person name="Ferguson B K."/>
        </authorList>
    </citation>
    <scope>NUCLEOTIDE SEQUENCE [LARGE SCALE GENOMIC DNA]</scope>
</reference>
<evidence type="ECO:0000313" key="9">
    <source>
        <dbReference type="EMBL" id="CAB0037144.1"/>
    </source>
</evidence>
<feature type="transmembrane region" description="Helical" evidence="7">
    <location>
        <begin position="343"/>
        <end position="367"/>
    </location>
</feature>
<feature type="transmembrane region" description="Helical" evidence="7">
    <location>
        <begin position="908"/>
        <end position="925"/>
    </location>
</feature>
<dbReference type="Pfam" id="PF00023">
    <property type="entry name" value="Ank"/>
    <property type="match status" value="1"/>
</dbReference>
<dbReference type="InterPro" id="IPR051717">
    <property type="entry name" value="MFS_MFSD6"/>
</dbReference>
<dbReference type="InterPro" id="IPR036259">
    <property type="entry name" value="MFS_trans_sf"/>
</dbReference>
<dbReference type="SUPFAM" id="SSF103473">
    <property type="entry name" value="MFS general substrate transporter"/>
    <property type="match status" value="2"/>
</dbReference>
<dbReference type="Proteomes" id="UP000479190">
    <property type="component" value="Unassembled WGS sequence"/>
</dbReference>
<dbReference type="Gene3D" id="1.25.40.20">
    <property type="entry name" value="Ankyrin repeat-containing domain"/>
    <property type="match status" value="1"/>
</dbReference>
<dbReference type="Pfam" id="PF12832">
    <property type="entry name" value="MFS_1_like"/>
    <property type="match status" value="1"/>
</dbReference>
<dbReference type="InterPro" id="IPR036770">
    <property type="entry name" value="Ankyrin_rpt-contain_sf"/>
</dbReference>
<organism evidence="9 10">
    <name type="scientific">Trichogramma brassicae</name>
    <dbReference type="NCBI Taxonomy" id="86971"/>
    <lineage>
        <taxon>Eukaryota</taxon>
        <taxon>Metazoa</taxon>
        <taxon>Ecdysozoa</taxon>
        <taxon>Arthropoda</taxon>
        <taxon>Hexapoda</taxon>
        <taxon>Insecta</taxon>
        <taxon>Pterygota</taxon>
        <taxon>Neoptera</taxon>
        <taxon>Endopterygota</taxon>
        <taxon>Hymenoptera</taxon>
        <taxon>Apocrita</taxon>
        <taxon>Proctotrupomorpha</taxon>
        <taxon>Chalcidoidea</taxon>
        <taxon>Trichogrammatidae</taxon>
        <taxon>Trichogramma</taxon>
    </lineage>
</organism>
<protein>
    <recommendedName>
        <fullName evidence="8">Major facilitator superfamily associated domain-containing protein</fullName>
    </recommendedName>
</protein>
<feature type="transmembrane region" description="Helical" evidence="7">
    <location>
        <begin position="789"/>
        <end position="810"/>
    </location>
</feature>
<dbReference type="SUPFAM" id="SSF48403">
    <property type="entry name" value="Ankyrin repeat"/>
    <property type="match status" value="1"/>
</dbReference>
<proteinExistence type="inferred from homology"/>
<comment type="subcellular location">
    <subcellularLocation>
        <location evidence="1">Membrane</location>
        <topology evidence="1">Multi-pass membrane protein</topology>
    </subcellularLocation>
</comment>